<dbReference type="GO" id="GO:0042393">
    <property type="term" value="F:histone binding"/>
    <property type="evidence" value="ECO:0007669"/>
    <property type="project" value="TreeGrafter"/>
</dbReference>
<keyword evidence="4" id="KW-0227">DNA damage</keyword>
<dbReference type="Gene3D" id="2.30.29.150">
    <property type="match status" value="1"/>
</dbReference>
<sequence>MATFTELQCLTPRGRYDIKLFPSFIQLHGKTFDYKIPVKTVLRLFQLPHKDGRQAYFILSLDPPIVQGQT</sequence>
<comment type="caution">
    <text evidence="9">The sequence shown here is derived from an EMBL/GenBank/DDBJ whole genome shotgun (WGS) entry which is preliminary data.</text>
</comment>
<dbReference type="Proteomes" id="UP000675940">
    <property type="component" value="Unassembled WGS sequence"/>
</dbReference>
<gene>
    <name evidence="9" type="ORF">J5474_22530</name>
</gene>
<proteinExistence type="predicted"/>
<dbReference type="GO" id="GO:0005694">
    <property type="term" value="C:chromosome"/>
    <property type="evidence" value="ECO:0007669"/>
    <property type="project" value="UniProtKB-SubCell"/>
</dbReference>
<evidence type="ECO:0000256" key="3">
    <source>
        <dbReference type="ARBA" id="ARBA00022705"/>
    </source>
</evidence>
<dbReference type="FunFam" id="2.30.29.150:FF:000001">
    <property type="entry name" value="Fact complex subunit ssrp1"/>
    <property type="match status" value="1"/>
</dbReference>
<dbReference type="GO" id="GO:1902275">
    <property type="term" value="P:regulation of chromatin organization"/>
    <property type="evidence" value="ECO:0007669"/>
    <property type="project" value="TreeGrafter"/>
</dbReference>
<keyword evidence="2" id="KW-0158">Chromosome</keyword>
<dbReference type="GO" id="GO:0003677">
    <property type="term" value="F:DNA binding"/>
    <property type="evidence" value="ECO:0007669"/>
    <property type="project" value="InterPro"/>
</dbReference>
<evidence type="ECO:0000256" key="1">
    <source>
        <dbReference type="ARBA" id="ARBA00004286"/>
    </source>
</evidence>
<dbReference type="Pfam" id="PF21103">
    <property type="entry name" value="PH1_SSRP1-like"/>
    <property type="match status" value="1"/>
</dbReference>
<evidence type="ECO:0000256" key="7">
    <source>
        <dbReference type="ARBA" id="ARBA00023204"/>
    </source>
</evidence>
<evidence type="ECO:0000256" key="5">
    <source>
        <dbReference type="ARBA" id="ARBA00023015"/>
    </source>
</evidence>
<accession>A0A940MPH1</accession>
<keyword evidence="10" id="KW-1185">Reference proteome</keyword>
<reference evidence="9" key="1">
    <citation type="submission" date="2021-03" db="EMBL/GenBank/DDBJ databases">
        <title>Sagittula salina sp. nov. strain M10.9X isolated from the marine waste.</title>
        <authorList>
            <person name="Satari L."/>
            <person name="Molina-Menor E."/>
            <person name="Vidal-Verdu A."/>
            <person name="Pascual J."/>
            <person name="Pereto J."/>
            <person name="Porcar M."/>
        </authorList>
    </citation>
    <scope>NUCLEOTIDE SEQUENCE</scope>
    <source>
        <strain evidence="9">M10.9X</strain>
    </source>
</reference>
<keyword evidence="6" id="KW-0804">Transcription</keyword>
<dbReference type="GO" id="GO:0006281">
    <property type="term" value="P:DNA repair"/>
    <property type="evidence" value="ECO:0007669"/>
    <property type="project" value="UniProtKB-KW"/>
</dbReference>
<keyword evidence="7" id="KW-0234">DNA repair</keyword>
<comment type="subcellular location">
    <subcellularLocation>
        <location evidence="1">Chromosome</location>
    </subcellularLocation>
</comment>
<dbReference type="PANTHER" id="PTHR45849">
    <property type="entry name" value="FACT COMPLEX SUBUNIT SSRP1"/>
    <property type="match status" value="1"/>
</dbReference>
<evidence type="ECO:0000256" key="2">
    <source>
        <dbReference type="ARBA" id="ARBA00022454"/>
    </source>
</evidence>
<protein>
    <recommendedName>
        <fullName evidence="8">FACT complex subunit SSRP1-like first PH domain-containing protein</fullName>
    </recommendedName>
</protein>
<evidence type="ECO:0000313" key="10">
    <source>
        <dbReference type="Proteomes" id="UP000675940"/>
    </source>
</evidence>
<dbReference type="EMBL" id="JAGISH010000050">
    <property type="protein sequence ID" value="MBP0485231.1"/>
    <property type="molecule type" value="Genomic_DNA"/>
</dbReference>
<dbReference type="InterPro" id="IPR048993">
    <property type="entry name" value="SSRP1-like_PH1"/>
</dbReference>
<dbReference type="GO" id="GO:0006260">
    <property type="term" value="P:DNA replication"/>
    <property type="evidence" value="ECO:0007669"/>
    <property type="project" value="UniProtKB-KW"/>
</dbReference>
<dbReference type="InterPro" id="IPR050454">
    <property type="entry name" value="RTT106/SSRP1_HistChap/FACT"/>
</dbReference>
<evidence type="ECO:0000256" key="4">
    <source>
        <dbReference type="ARBA" id="ARBA00022763"/>
    </source>
</evidence>
<organism evidence="9 10">
    <name type="scientific">Sagittula salina</name>
    <dbReference type="NCBI Taxonomy" id="2820268"/>
    <lineage>
        <taxon>Bacteria</taxon>
        <taxon>Pseudomonadati</taxon>
        <taxon>Pseudomonadota</taxon>
        <taxon>Alphaproteobacteria</taxon>
        <taxon>Rhodobacterales</taxon>
        <taxon>Roseobacteraceae</taxon>
        <taxon>Sagittula</taxon>
    </lineage>
</organism>
<evidence type="ECO:0000259" key="8">
    <source>
        <dbReference type="Pfam" id="PF21103"/>
    </source>
</evidence>
<dbReference type="SUPFAM" id="SSF50729">
    <property type="entry name" value="PH domain-like"/>
    <property type="match status" value="1"/>
</dbReference>
<keyword evidence="5" id="KW-0805">Transcription regulation</keyword>
<feature type="domain" description="FACT complex subunit SSRP1-like first PH" evidence="8">
    <location>
        <begin position="2"/>
        <end position="70"/>
    </location>
</feature>
<dbReference type="PANTHER" id="PTHR45849:SF1">
    <property type="entry name" value="FACT COMPLEX SUBUNIT SSRP1"/>
    <property type="match status" value="1"/>
</dbReference>
<dbReference type="RefSeq" id="WP_209364253.1">
    <property type="nucleotide sequence ID" value="NZ_JAGISH010000050.1"/>
</dbReference>
<keyword evidence="3" id="KW-0235">DNA replication</keyword>
<evidence type="ECO:0000313" key="9">
    <source>
        <dbReference type="EMBL" id="MBP0485231.1"/>
    </source>
</evidence>
<evidence type="ECO:0000256" key="6">
    <source>
        <dbReference type="ARBA" id="ARBA00023163"/>
    </source>
</evidence>
<dbReference type="GO" id="GO:0031491">
    <property type="term" value="F:nucleosome binding"/>
    <property type="evidence" value="ECO:0007669"/>
    <property type="project" value="TreeGrafter"/>
</dbReference>
<feature type="non-terminal residue" evidence="9">
    <location>
        <position position="70"/>
    </location>
</feature>
<dbReference type="InterPro" id="IPR000969">
    <property type="entry name" value="SSRP1/POB3"/>
</dbReference>
<dbReference type="AlphaFoldDB" id="A0A940MPH1"/>
<name>A0A940MPH1_9RHOB</name>
<dbReference type="PRINTS" id="PR00887">
    <property type="entry name" value="SSRCOGNITION"/>
</dbReference>